<dbReference type="Proteomes" id="UP000241010">
    <property type="component" value="Unassembled WGS sequence"/>
</dbReference>
<organism evidence="2 3">
    <name type="scientific">Cereibacter changlensis JA139</name>
    <dbReference type="NCBI Taxonomy" id="1188249"/>
    <lineage>
        <taxon>Bacteria</taxon>
        <taxon>Pseudomonadati</taxon>
        <taxon>Pseudomonadota</taxon>
        <taxon>Alphaproteobacteria</taxon>
        <taxon>Rhodobacterales</taxon>
        <taxon>Paracoccaceae</taxon>
        <taxon>Cereibacter</taxon>
    </lineage>
</organism>
<dbReference type="InterPro" id="IPR036249">
    <property type="entry name" value="Thioredoxin-like_sf"/>
</dbReference>
<keyword evidence="3" id="KW-1185">Reference proteome</keyword>
<protein>
    <submittedName>
        <fullName evidence="2">Selenoprotein</fullName>
    </submittedName>
</protein>
<evidence type="ECO:0000313" key="3">
    <source>
        <dbReference type="Proteomes" id="UP000241010"/>
    </source>
</evidence>
<reference evidence="2 3" key="1">
    <citation type="submission" date="2018-03" db="EMBL/GenBank/DDBJ databases">
        <title>Cereibacter changlensis.</title>
        <authorList>
            <person name="Meyer T.E."/>
            <person name="Miller S."/>
            <person name="Lodha T."/>
            <person name="Gandham S."/>
            <person name="Chintalapati S."/>
            <person name="Chintalapati V.R."/>
        </authorList>
    </citation>
    <scope>NUCLEOTIDE SEQUENCE [LARGE SCALE GENOMIC DNA]</scope>
    <source>
        <strain evidence="2 3">JA139</strain>
    </source>
</reference>
<dbReference type="EMBL" id="PZKG01000043">
    <property type="protein sequence ID" value="PTE21634.1"/>
    <property type="molecule type" value="Genomic_DNA"/>
</dbReference>
<dbReference type="RefSeq" id="WP_107663990.1">
    <property type="nucleotide sequence ID" value="NZ_PZKG01000043.1"/>
</dbReference>
<dbReference type="OrthoDB" id="9811366at2"/>
<proteinExistence type="predicted"/>
<dbReference type="Gene3D" id="3.40.30.10">
    <property type="entry name" value="Glutaredoxin"/>
    <property type="match status" value="1"/>
</dbReference>
<dbReference type="NCBIfam" id="TIGR02174">
    <property type="entry name" value="CXXU_selWTH"/>
    <property type="match status" value="1"/>
</dbReference>
<dbReference type="Pfam" id="PF10262">
    <property type="entry name" value="Rdx"/>
    <property type="match status" value="1"/>
</dbReference>
<dbReference type="SUPFAM" id="SSF52833">
    <property type="entry name" value="Thioredoxin-like"/>
    <property type="match status" value="1"/>
</dbReference>
<dbReference type="InterPro" id="IPR011893">
    <property type="entry name" value="Selenoprotein_Rdx-typ"/>
</dbReference>
<comment type="caution">
    <text evidence="2">The sequence shown here is derived from an EMBL/GenBank/DDBJ whole genome shotgun (WGS) entry which is preliminary data.</text>
</comment>
<accession>A0A2T4JUQ9</accession>
<dbReference type="PANTHER" id="PTHR36417:SF2">
    <property type="entry name" value="SELENOPROTEIN DOMAIN PROTEIN (AFU_ORTHOLOGUE AFUA_1G05220)"/>
    <property type="match status" value="1"/>
</dbReference>
<dbReference type="PANTHER" id="PTHR36417">
    <property type="entry name" value="SELENOPROTEIN DOMAIN PROTEIN (AFU_ORTHOLOGUE AFUA_1G05220)"/>
    <property type="match status" value="1"/>
</dbReference>
<gene>
    <name evidence="2" type="ORF">C5F48_11150</name>
</gene>
<evidence type="ECO:0000313" key="2">
    <source>
        <dbReference type="EMBL" id="PTE21634.1"/>
    </source>
</evidence>
<evidence type="ECO:0000256" key="1">
    <source>
        <dbReference type="ARBA" id="ARBA00023284"/>
    </source>
</evidence>
<name>A0A2T4JUQ9_9RHOB</name>
<dbReference type="AlphaFoldDB" id="A0A2T4JUQ9"/>
<keyword evidence="1" id="KW-0676">Redox-active center</keyword>
<sequence length="101" mass="11370">MSDTPRPAIAITYCTQCNWLLRSAWMAQELLSTFGQDIASVTLVPATGGLFRITLDGAVIWDRKECGGFPDVKQLKQMLRDHVWPERDLGHIDRKAPEQDA</sequence>